<dbReference type="PROSITE" id="PS00211">
    <property type="entry name" value="ABC_TRANSPORTER_1"/>
    <property type="match status" value="2"/>
</dbReference>
<name>A0A158PM28_ANGCS</name>
<feature type="domain" description="ABC transporter" evidence="11">
    <location>
        <begin position="732"/>
        <end position="966"/>
    </location>
</feature>
<feature type="transmembrane region" description="Helical" evidence="10">
    <location>
        <begin position="1073"/>
        <end position="1094"/>
    </location>
</feature>
<evidence type="ECO:0000256" key="8">
    <source>
        <dbReference type="ARBA" id="ARBA00022989"/>
    </source>
</evidence>
<dbReference type="Proteomes" id="UP000267027">
    <property type="component" value="Unassembled WGS sequence"/>
</dbReference>
<evidence type="ECO:0000256" key="4">
    <source>
        <dbReference type="ARBA" id="ARBA00022692"/>
    </source>
</evidence>
<accession>A0A158PM28</accession>
<evidence type="ECO:0000259" key="11">
    <source>
        <dbReference type="PROSITE" id="PS50893"/>
    </source>
</evidence>
<keyword evidence="5" id="KW-0677">Repeat</keyword>
<keyword evidence="6" id="KW-0547">Nucleotide-binding</keyword>
<dbReference type="Gene3D" id="3.40.50.300">
    <property type="entry name" value="P-loop containing nucleotide triphosphate hydrolases"/>
    <property type="match status" value="2"/>
</dbReference>
<dbReference type="Pfam" id="PF00005">
    <property type="entry name" value="ABC_tran"/>
    <property type="match status" value="2"/>
</dbReference>
<dbReference type="InterPro" id="IPR017871">
    <property type="entry name" value="ABC_transporter-like_CS"/>
</dbReference>
<dbReference type="PROSITE" id="PS50929">
    <property type="entry name" value="ABC_TM1F"/>
    <property type="match status" value="2"/>
</dbReference>
<dbReference type="InterPro" id="IPR003439">
    <property type="entry name" value="ABC_transporter-like_ATP-bd"/>
</dbReference>
<keyword evidence="4 10" id="KW-0812">Transmembrane</keyword>
<feature type="domain" description="ABC transmembrane type-1" evidence="12">
    <location>
        <begin position="1086"/>
        <end position="1303"/>
    </location>
</feature>
<keyword evidence="3" id="KW-0813">Transport</keyword>
<feature type="transmembrane region" description="Helical" evidence="10">
    <location>
        <begin position="172"/>
        <end position="192"/>
    </location>
</feature>
<dbReference type="OrthoDB" id="6500128at2759"/>
<evidence type="ECO:0000256" key="6">
    <source>
        <dbReference type="ARBA" id="ARBA00022741"/>
    </source>
</evidence>
<dbReference type="GO" id="GO:0005524">
    <property type="term" value="F:ATP binding"/>
    <property type="evidence" value="ECO:0007669"/>
    <property type="project" value="UniProtKB-KW"/>
</dbReference>
<keyword evidence="7" id="KW-0067">ATP-binding</keyword>
<evidence type="ECO:0000256" key="10">
    <source>
        <dbReference type="SAM" id="Phobius"/>
    </source>
</evidence>
<dbReference type="Gene3D" id="1.20.1560.10">
    <property type="entry name" value="ABC transporter type 1, transmembrane domain"/>
    <property type="match status" value="2"/>
</dbReference>
<evidence type="ECO:0000256" key="7">
    <source>
        <dbReference type="ARBA" id="ARBA00022840"/>
    </source>
</evidence>
<dbReference type="PANTHER" id="PTHR24223">
    <property type="entry name" value="ATP-BINDING CASSETTE SUB-FAMILY C"/>
    <property type="match status" value="1"/>
</dbReference>
<dbReference type="GO" id="GO:0016887">
    <property type="term" value="F:ATP hydrolysis activity"/>
    <property type="evidence" value="ECO:0007669"/>
    <property type="project" value="InterPro"/>
</dbReference>
<dbReference type="SUPFAM" id="SSF90123">
    <property type="entry name" value="ABC transporter transmembrane region"/>
    <property type="match status" value="2"/>
</dbReference>
<keyword evidence="9 10" id="KW-0472">Membrane</keyword>
<dbReference type="CDD" id="cd03250">
    <property type="entry name" value="ABCC_MRP_domain1"/>
    <property type="match status" value="1"/>
</dbReference>
<organism evidence="15">
    <name type="scientific">Angiostrongylus costaricensis</name>
    <name type="common">Nematode worm</name>
    <dbReference type="NCBI Taxonomy" id="334426"/>
    <lineage>
        <taxon>Eukaryota</taxon>
        <taxon>Metazoa</taxon>
        <taxon>Ecdysozoa</taxon>
        <taxon>Nematoda</taxon>
        <taxon>Chromadorea</taxon>
        <taxon>Rhabditida</taxon>
        <taxon>Rhabditina</taxon>
        <taxon>Rhabditomorpha</taxon>
        <taxon>Strongyloidea</taxon>
        <taxon>Metastrongylidae</taxon>
        <taxon>Angiostrongylus</taxon>
    </lineage>
</organism>
<feature type="domain" description="ABC transporter" evidence="11">
    <location>
        <begin position="1439"/>
        <end position="1672"/>
    </location>
</feature>
<dbReference type="CDD" id="cd18603">
    <property type="entry name" value="ABC_6TM_MRP1_2_3_6_D2_like"/>
    <property type="match status" value="1"/>
</dbReference>
<dbReference type="WBParaSite" id="ACOC_0001210201-mRNA-1">
    <property type="protein sequence ID" value="ACOC_0001210201-mRNA-1"/>
    <property type="gene ID" value="ACOC_0001210201"/>
</dbReference>
<evidence type="ECO:0000256" key="1">
    <source>
        <dbReference type="ARBA" id="ARBA00004127"/>
    </source>
</evidence>
<comment type="subcellular location">
    <subcellularLocation>
        <location evidence="1">Endomembrane system</location>
        <topology evidence="1">Multi-pass membrane protein</topology>
    </subcellularLocation>
</comment>
<feature type="transmembrane region" description="Helical" evidence="10">
    <location>
        <begin position="642"/>
        <end position="662"/>
    </location>
</feature>
<feature type="transmembrane region" description="Helical" evidence="10">
    <location>
        <begin position="1228"/>
        <end position="1248"/>
    </location>
</feature>
<dbReference type="InterPro" id="IPR050173">
    <property type="entry name" value="ABC_transporter_C-like"/>
</dbReference>
<dbReference type="CDD" id="cd03244">
    <property type="entry name" value="ABCC_MRP_domain2"/>
    <property type="match status" value="1"/>
</dbReference>
<dbReference type="OMA" id="MNNYSAR"/>
<comment type="similarity">
    <text evidence="2">Belongs to the ABC transporter superfamily. ABCC family. Conjugate transporter (TC 3.A.1.208) subfamily.</text>
</comment>
<evidence type="ECO:0000256" key="5">
    <source>
        <dbReference type="ARBA" id="ARBA00022737"/>
    </source>
</evidence>
<protein>
    <submittedName>
        <fullName evidence="15">Multidrug resistance-associated protein 1</fullName>
    </submittedName>
</protein>
<evidence type="ECO:0000313" key="13">
    <source>
        <dbReference type="EMBL" id="VDM63688.1"/>
    </source>
</evidence>
<dbReference type="SUPFAM" id="SSF52540">
    <property type="entry name" value="P-loop containing nucleoside triphosphate hydrolases"/>
    <property type="match status" value="2"/>
</dbReference>
<evidence type="ECO:0000256" key="3">
    <source>
        <dbReference type="ARBA" id="ARBA00022448"/>
    </source>
</evidence>
<evidence type="ECO:0000313" key="14">
    <source>
        <dbReference type="Proteomes" id="UP000267027"/>
    </source>
</evidence>
<gene>
    <name evidence="13" type="ORF">ACOC_LOCUS12103</name>
</gene>
<dbReference type="SMART" id="SM00382">
    <property type="entry name" value="AAA"/>
    <property type="match status" value="2"/>
</dbReference>
<dbReference type="InterPro" id="IPR011527">
    <property type="entry name" value="ABC1_TM_dom"/>
</dbReference>
<evidence type="ECO:0000313" key="15">
    <source>
        <dbReference type="WBParaSite" id="ACOC_0001210201-mRNA-1"/>
    </source>
</evidence>
<dbReference type="InterPro" id="IPR003593">
    <property type="entry name" value="AAA+_ATPase"/>
</dbReference>
<reference evidence="13 14" key="2">
    <citation type="submission" date="2018-11" db="EMBL/GenBank/DDBJ databases">
        <authorList>
            <consortium name="Pathogen Informatics"/>
        </authorList>
    </citation>
    <scope>NUCLEOTIDE SEQUENCE [LARGE SCALE GENOMIC DNA]</scope>
    <source>
        <strain evidence="13 14">Costa Rica</strain>
    </source>
</reference>
<dbReference type="Pfam" id="PF00664">
    <property type="entry name" value="ABC_membrane"/>
    <property type="match status" value="2"/>
</dbReference>
<dbReference type="GO" id="GO:0012505">
    <property type="term" value="C:endomembrane system"/>
    <property type="evidence" value="ECO:0007669"/>
    <property type="project" value="UniProtKB-SubCell"/>
</dbReference>
<feature type="transmembrane region" description="Helical" evidence="10">
    <location>
        <begin position="103"/>
        <end position="124"/>
    </location>
</feature>
<dbReference type="FunFam" id="1.20.1560.10:FF:000081">
    <property type="entry name" value="Protein CBG24505"/>
    <property type="match status" value="1"/>
</dbReference>
<feature type="transmembrane region" description="Helical" evidence="10">
    <location>
        <begin position="204"/>
        <end position="223"/>
    </location>
</feature>
<proteinExistence type="inferred from homology"/>
<dbReference type="FunFam" id="3.40.50.300:FF:000997">
    <property type="entry name" value="Multidrug resistance-associated protein 1"/>
    <property type="match status" value="1"/>
</dbReference>
<feature type="transmembrane region" description="Helical" evidence="10">
    <location>
        <begin position="557"/>
        <end position="578"/>
    </location>
</feature>
<feature type="transmembrane region" description="Helical" evidence="10">
    <location>
        <begin position="1130"/>
        <end position="1154"/>
    </location>
</feature>
<dbReference type="InterPro" id="IPR036640">
    <property type="entry name" value="ABC1_TM_sf"/>
</dbReference>
<evidence type="ECO:0000256" key="9">
    <source>
        <dbReference type="ARBA" id="ARBA00023136"/>
    </source>
</evidence>
<evidence type="ECO:0000256" key="2">
    <source>
        <dbReference type="ARBA" id="ARBA00009726"/>
    </source>
</evidence>
<dbReference type="GO" id="GO:0016020">
    <property type="term" value="C:membrane"/>
    <property type="evidence" value="ECO:0007669"/>
    <property type="project" value="InterPro"/>
</dbReference>
<dbReference type="InterPro" id="IPR027417">
    <property type="entry name" value="P-loop_NTPase"/>
</dbReference>
<dbReference type="GO" id="GO:0140359">
    <property type="term" value="F:ABC-type transporter activity"/>
    <property type="evidence" value="ECO:0007669"/>
    <property type="project" value="InterPro"/>
</dbReference>
<dbReference type="FunFam" id="1.20.1560.10:FF:000010">
    <property type="entry name" value="Multidrug resistance-associated ABC transporter"/>
    <property type="match status" value="1"/>
</dbReference>
<keyword evidence="14" id="KW-1185">Reference proteome</keyword>
<reference evidence="15" key="1">
    <citation type="submission" date="2016-04" db="UniProtKB">
        <authorList>
            <consortium name="WormBaseParasite"/>
        </authorList>
    </citation>
    <scope>IDENTIFICATION</scope>
</reference>
<feature type="transmembrane region" description="Helical" evidence="10">
    <location>
        <begin position="136"/>
        <end position="156"/>
    </location>
</feature>
<dbReference type="CDD" id="cd18595">
    <property type="entry name" value="ABC_6TM_MRP1_2_3_6_D1_like"/>
    <property type="match status" value="1"/>
</dbReference>
<evidence type="ECO:0000259" key="12">
    <source>
        <dbReference type="PROSITE" id="PS50929"/>
    </source>
</evidence>
<dbReference type="STRING" id="334426.A0A158PM28"/>
<keyword evidence="8 10" id="KW-1133">Transmembrane helix</keyword>
<dbReference type="EMBL" id="UYYA01004895">
    <property type="protein sequence ID" value="VDM63688.1"/>
    <property type="molecule type" value="Genomic_DNA"/>
</dbReference>
<dbReference type="PANTHER" id="PTHR24223:SF342">
    <property type="entry name" value="MULTIDRUG RESISTANCE-ASSOCIATED PROTEIN 1"/>
    <property type="match status" value="1"/>
</dbReference>
<feature type="transmembrane region" description="Helical" evidence="10">
    <location>
        <begin position="1345"/>
        <end position="1361"/>
    </location>
</feature>
<dbReference type="FunFam" id="3.40.50.300:FF:000074">
    <property type="entry name" value="Multidrug resistance-associated protein 5 isoform 1"/>
    <property type="match status" value="1"/>
</dbReference>
<sequence>MTTKAPPSHVKETTIRQRARVHRNGKLAICTQLFDDDAKYREIIVFHVTRVEAAPKIATLEEFDSLGGLAGSRMIYCLRFCENSSIWQKKLPSLSRCFQHTTLVWIPCIFLYCISPILTAQMSYRRFSPLPWTRKIIAKLVLVAVLVIDSCILFTLPFTEAVSNGVPPAVEFVYPLMLFVAMILHAIFILAFRRCGKLTSAGLFLSWLLFTVCGIPEMLYWLYYEYDLQKHRTTDSFRRAAHLVWWPVCFIQLILHCFADSPPVSYKILNNKGVPSPEMFSSFINRLTMWWFNDVCRKGIQKPIEPKNLYALNDDDCSAVLVPKWTQLWEKKVPEYKFRCSVASSRIRTSNSGSQTSTTDSQTALLLNVQGLQDYVGVHEYCRTMGSENEPLQGAMPNIRRPSIICCLFSLFKWDIIIAMSTKALSDLLQFCNPLLLRSLIRFTEDSQRPLWHGILLALTMFSTSELSSLMQSHYYYLMYRVGTRVQTCLTSAVYRKTLRLSNTARRTKTVGEIVNLMSIDVDRFQQISPNTMQYWSNPLQIVLALFFLFHQIGLPVLSGVAVMLMLFPINFLITMLIRKCQVQQMRYKDERTKMVNEALNGIKVIKLYAWEPAMEHVITDLREKELALIRRAAFLRTLSDMFNSASPFLVALFTFTTFLLLDPANVLTPEIAFVSLTLFNQLRTPMSQIAEIITQTVQIIVSNRRLTDFLLSDELALDCVDTNATDNGEVVKVSNATLTWDKVQSEPTVHNLSFNVQKGQLVCIVGRVGQGKSSFLQALLGEMDKLHGYIGLRGRVSYVPQQPWMQNQTVRQNITFGKKFDEYFYNRVLDACALFLDLSTLPFGDMTEIGEKGINLSGGQKARISLARAVYQNHDVYLLDDPMSAVDSHVAAQLFSSVIGPHGMLRNKTRILVTNELSFLKHSDFIYLMKKMKLPGRILDGRIDREGTYSELMQSGALEALLEECVVEEVEKRKMEEHEVETEVDEVYIDMADYENSLNESPFIDAILGTSHASPVSGIVARRHLSTSASMKHRRRKQSAVKHSSTTVIDVNARQLTTAEKVETGKIKFDTYLNYFGAMGLLLSVLFISGMSFSTVVSMARNLWLTNWSDYNTRITNDTERRHSIGMRLGVYALLGFSEVLLLFVGIVSLLYGAVSASRNLHSPLVHSIFRAPMSFFDMTPFGRILNRIGKDIETIDLLLPLNVQFFMQCMLQVVSTLVIVMISTPVFGVAIIPLALLYLVIMRYYIATSRQLKRLESISRSPIYSHLSESIQGASTIRSYRLVERFSKALEEKVDTHVQHTAVSCVTLCLLRLEGVKRIAGSDLQCRYFGYVANRWMSVRLELLGNCVVLFAALFAAIARETTSAGVIGLSVSYALNARISEKRKLLIRVCEITTALNLAVRQITKLETNVVSVERIMEYANTSTEVCFQLAHQKHSKPTLVLRYRPGLELVIKSLSATIRPHEKIGIVGRTGAGKSSITLALFRMIEPVEGRIDIDGIDITDIGLHDLRGHITIIPQDPVLFSGTLRFNLDPFRRHTDEEIWDALEMANLKPFALAQTAQLEHGITEGGENISVGQRQLVCLARALLRKTRVLVLDEATAAVDLSTDALIQRTIRKEFSDSTVLTIAHRLNTILDYDRVIVLNEGRICEFDSPANLLANKMSEFYSLARKAGIVS</sequence>
<feature type="domain" description="ABC transmembrane type-1" evidence="12">
    <location>
        <begin position="417"/>
        <end position="699"/>
    </location>
</feature>
<dbReference type="PROSITE" id="PS50893">
    <property type="entry name" value="ABC_TRANSPORTER_2"/>
    <property type="match status" value="2"/>
</dbReference>